<feature type="domain" description="Response regulatory" evidence="3">
    <location>
        <begin position="16"/>
        <end position="127"/>
    </location>
</feature>
<dbReference type="Gene3D" id="3.40.50.2300">
    <property type="match status" value="1"/>
</dbReference>
<dbReference type="InterPro" id="IPR001789">
    <property type="entry name" value="Sig_transdc_resp-reg_receiver"/>
</dbReference>
<dbReference type="Pfam" id="PF00072">
    <property type="entry name" value="Response_reg"/>
    <property type="match status" value="1"/>
</dbReference>
<dbReference type="Proteomes" id="UP000190797">
    <property type="component" value="Chromosome"/>
</dbReference>
<dbReference type="InterPro" id="IPR050595">
    <property type="entry name" value="Bact_response_regulator"/>
</dbReference>
<evidence type="ECO:0000256" key="2">
    <source>
        <dbReference type="PROSITE-ProRule" id="PRU00169"/>
    </source>
</evidence>
<dbReference type="InterPro" id="IPR011006">
    <property type="entry name" value="CheY-like_superfamily"/>
</dbReference>
<accession>A0A1U9ZVQ2</accession>
<dbReference type="PROSITE" id="PS50110">
    <property type="entry name" value="RESPONSE_REGULATORY"/>
    <property type="match status" value="1"/>
</dbReference>
<dbReference type="GO" id="GO:0000160">
    <property type="term" value="P:phosphorelay signal transduction system"/>
    <property type="evidence" value="ECO:0007669"/>
    <property type="project" value="InterPro"/>
</dbReference>
<dbReference type="PANTHER" id="PTHR44591">
    <property type="entry name" value="STRESS RESPONSE REGULATOR PROTEIN 1"/>
    <property type="match status" value="1"/>
</dbReference>
<evidence type="ECO:0000313" key="4">
    <source>
        <dbReference type="EMBL" id="AQZ62033.1"/>
    </source>
</evidence>
<dbReference type="AlphaFoldDB" id="A0A1U9ZVQ2"/>
<dbReference type="CDD" id="cd17535">
    <property type="entry name" value="REC_NarL-like"/>
    <property type="match status" value="1"/>
</dbReference>
<gene>
    <name evidence="4" type="ORF">BKM31_11610</name>
</gene>
<keyword evidence="1 2" id="KW-0597">Phosphoprotein</keyword>
<organism evidence="4 5">
    <name type="scientific">[Actinomadura] parvosata subsp. kistnae</name>
    <dbReference type="NCBI Taxonomy" id="1909395"/>
    <lineage>
        <taxon>Bacteria</taxon>
        <taxon>Bacillati</taxon>
        <taxon>Actinomycetota</taxon>
        <taxon>Actinomycetes</taxon>
        <taxon>Streptosporangiales</taxon>
        <taxon>Streptosporangiaceae</taxon>
        <taxon>Nonomuraea</taxon>
    </lineage>
</organism>
<keyword evidence="5" id="KW-1185">Reference proteome</keyword>
<evidence type="ECO:0000259" key="3">
    <source>
        <dbReference type="PROSITE" id="PS50110"/>
    </source>
</evidence>
<dbReference type="SMART" id="SM00448">
    <property type="entry name" value="REC"/>
    <property type="match status" value="1"/>
</dbReference>
<dbReference type="OrthoDB" id="7352332at2"/>
<sequence length="130" mass="13727">MCAAGRGWQPGYVELRCLIVDDSLRFLEAARRLLELQSVRVVGTAGTGERALELAAELRPDVALVDVGLGEESGFDVARRLGAVPVIMISTRDADDLGQLVEESPAVGFLPKARLSGPAIRALLSGSRGA</sequence>
<name>A0A1U9ZVQ2_9ACTN</name>
<dbReference type="STRING" id="1909395.BKM31_11610"/>
<protein>
    <recommendedName>
        <fullName evidence="3">Response regulatory domain-containing protein</fullName>
    </recommendedName>
</protein>
<evidence type="ECO:0000313" key="5">
    <source>
        <dbReference type="Proteomes" id="UP000190797"/>
    </source>
</evidence>
<dbReference type="KEGG" id="noa:BKM31_11610"/>
<dbReference type="PANTHER" id="PTHR44591:SF3">
    <property type="entry name" value="RESPONSE REGULATORY DOMAIN-CONTAINING PROTEIN"/>
    <property type="match status" value="1"/>
</dbReference>
<reference evidence="5" key="1">
    <citation type="journal article" date="2017" name="Med. Chem. Commun.">
        <title>Nonomuraea sp. ATCC 55076 harbours the largest actinomycete chromosome to date and the kistamicin biosynthetic gene cluster.</title>
        <authorList>
            <person name="Nazari B."/>
            <person name="Forneris C.C."/>
            <person name="Gibson M.I."/>
            <person name="Moon K."/>
            <person name="Schramma K.R."/>
            <person name="Seyedsayamdost M.R."/>
        </authorList>
    </citation>
    <scope>NUCLEOTIDE SEQUENCE [LARGE SCALE GENOMIC DNA]</scope>
    <source>
        <strain evidence="5">ATCC 55076</strain>
    </source>
</reference>
<dbReference type="InterPro" id="IPR058245">
    <property type="entry name" value="NreC/VraR/RcsB-like_REC"/>
</dbReference>
<dbReference type="SUPFAM" id="SSF52172">
    <property type="entry name" value="CheY-like"/>
    <property type="match status" value="1"/>
</dbReference>
<feature type="modified residue" description="4-aspartylphosphate" evidence="2">
    <location>
        <position position="66"/>
    </location>
</feature>
<dbReference type="EMBL" id="CP017717">
    <property type="protein sequence ID" value="AQZ62033.1"/>
    <property type="molecule type" value="Genomic_DNA"/>
</dbReference>
<proteinExistence type="predicted"/>
<evidence type="ECO:0000256" key="1">
    <source>
        <dbReference type="ARBA" id="ARBA00022553"/>
    </source>
</evidence>